<dbReference type="SUPFAM" id="SSF51101">
    <property type="entry name" value="Mannose-binding lectins"/>
    <property type="match status" value="1"/>
</dbReference>
<feature type="domain" description="Jacalin-type lectin" evidence="1">
    <location>
        <begin position="50"/>
        <end position="155"/>
    </location>
</feature>
<sequence length="201" mass="21901">MEQATKAMRPKAGTVRVLVGLQDYADAWVRQISVIWRDSGNKTAVLGLGEPKGGPGGGMNSDLATIPNPIGAYISNITVWDNATEKEGNWQLCGHQITYKRGRDTLVGRAHGTKPSRKIDIAFGPHDHVTAVEGHASDSGMVHRLQFITTNARSKYSLVLPPSPPSDHQTQVLVPSCSCKFQHHLKQESCITQVRPIFGVK</sequence>
<proteinExistence type="predicted"/>
<reference evidence="2" key="1">
    <citation type="journal article" date="2023" name="Mol. Phylogenet. Evol.">
        <title>Genome-scale phylogeny and comparative genomics of the fungal order Sordariales.</title>
        <authorList>
            <person name="Hensen N."/>
            <person name="Bonometti L."/>
            <person name="Westerberg I."/>
            <person name="Brannstrom I.O."/>
            <person name="Guillou S."/>
            <person name="Cros-Aarteil S."/>
            <person name="Calhoun S."/>
            <person name="Haridas S."/>
            <person name="Kuo A."/>
            <person name="Mondo S."/>
            <person name="Pangilinan J."/>
            <person name="Riley R."/>
            <person name="LaButti K."/>
            <person name="Andreopoulos B."/>
            <person name="Lipzen A."/>
            <person name="Chen C."/>
            <person name="Yan M."/>
            <person name="Daum C."/>
            <person name="Ng V."/>
            <person name="Clum A."/>
            <person name="Steindorff A."/>
            <person name="Ohm R.A."/>
            <person name="Martin F."/>
            <person name="Silar P."/>
            <person name="Natvig D.O."/>
            <person name="Lalanne C."/>
            <person name="Gautier V."/>
            <person name="Ament-Velasquez S.L."/>
            <person name="Kruys A."/>
            <person name="Hutchinson M.I."/>
            <person name="Powell A.J."/>
            <person name="Barry K."/>
            <person name="Miller A.N."/>
            <person name="Grigoriev I.V."/>
            <person name="Debuchy R."/>
            <person name="Gladieux P."/>
            <person name="Hiltunen Thoren M."/>
            <person name="Johannesson H."/>
        </authorList>
    </citation>
    <scope>NUCLEOTIDE SEQUENCE</scope>
    <source>
        <strain evidence="2">CBS 118394</strain>
    </source>
</reference>
<reference evidence="2" key="2">
    <citation type="submission" date="2023-06" db="EMBL/GenBank/DDBJ databases">
        <authorList>
            <consortium name="Lawrence Berkeley National Laboratory"/>
            <person name="Haridas S."/>
            <person name="Hensen N."/>
            <person name="Bonometti L."/>
            <person name="Westerberg I."/>
            <person name="Brannstrom I.O."/>
            <person name="Guillou S."/>
            <person name="Cros-Aarteil S."/>
            <person name="Calhoun S."/>
            <person name="Kuo A."/>
            <person name="Mondo S."/>
            <person name="Pangilinan J."/>
            <person name="Riley R."/>
            <person name="Labutti K."/>
            <person name="Andreopoulos B."/>
            <person name="Lipzen A."/>
            <person name="Chen C."/>
            <person name="Yanf M."/>
            <person name="Daum C."/>
            <person name="Ng V."/>
            <person name="Clum A."/>
            <person name="Steindorff A."/>
            <person name="Ohm R."/>
            <person name="Martin F."/>
            <person name="Silar P."/>
            <person name="Natvig D."/>
            <person name="Lalanne C."/>
            <person name="Gautier V."/>
            <person name="Ament-Velasquez S.L."/>
            <person name="Kruys A."/>
            <person name="Hutchinson M.I."/>
            <person name="Powell A.J."/>
            <person name="Barry K."/>
            <person name="Miller A.N."/>
            <person name="Grigoriev I.V."/>
            <person name="Debuchy R."/>
            <person name="Gladieux P."/>
            <person name="Thoren M.H."/>
            <person name="Johannesson H."/>
        </authorList>
    </citation>
    <scope>NUCLEOTIDE SEQUENCE</scope>
    <source>
        <strain evidence="2">CBS 118394</strain>
    </source>
</reference>
<accession>A0AAE0IDD6</accession>
<organism evidence="2 3">
    <name type="scientific">Apodospora peruviana</name>
    <dbReference type="NCBI Taxonomy" id="516989"/>
    <lineage>
        <taxon>Eukaryota</taxon>
        <taxon>Fungi</taxon>
        <taxon>Dikarya</taxon>
        <taxon>Ascomycota</taxon>
        <taxon>Pezizomycotina</taxon>
        <taxon>Sordariomycetes</taxon>
        <taxon>Sordariomycetidae</taxon>
        <taxon>Sordariales</taxon>
        <taxon>Lasiosphaeriaceae</taxon>
        <taxon>Apodospora</taxon>
    </lineage>
</organism>
<dbReference type="AlphaFoldDB" id="A0AAE0IDD6"/>
<evidence type="ECO:0000259" key="1">
    <source>
        <dbReference type="Pfam" id="PF01419"/>
    </source>
</evidence>
<dbReference type="Proteomes" id="UP001283341">
    <property type="component" value="Unassembled WGS sequence"/>
</dbReference>
<evidence type="ECO:0000313" key="3">
    <source>
        <dbReference type="Proteomes" id="UP001283341"/>
    </source>
</evidence>
<dbReference type="InterPro" id="IPR001229">
    <property type="entry name" value="Jacalin-like_lectin_dom"/>
</dbReference>
<dbReference type="EMBL" id="JAUEDM010000003">
    <property type="protein sequence ID" value="KAK3322677.1"/>
    <property type="molecule type" value="Genomic_DNA"/>
</dbReference>
<name>A0AAE0IDD6_9PEZI</name>
<gene>
    <name evidence="2" type="ORF">B0H66DRAFT_212106</name>
</gene>
<evidence type="ECO:0000313" key="2">
    <source>
        <dbReference type="EMBL" id="KAK3322677.1"/>
    </source>
</evidence>
<keyword evidence="3" id="KW-1185">Reference proteome</keyword>
<dbReference type="Gene3D" id="2.100.10.30">
    <property type="entry name" value="Jacalin-like lectin domain"/>
    <property type="match status" value="1"/>
</dbReference>
<dbReference type="InterPro" id="IPR036404">
    <property type="entry name" value="Jacalin-like_lectin_dom_sf"/>
</dbReference>
<dbReference type="Pfam" id="PF01419">
    <property type="entry name" value="Jacalin"/>
    <property type="match status" value="1"/>
</dbReference>
<comment type="caution">
    <text evidence="2">The sequence shown here is derived from an EMBL/GenBank/DDBJ whole genome shotgun (WGS) entry which is preliminary data.</text>
</comment>
<protein>
    <recommendedName>
        <fullName evidence="1">Jacalin-type lectin domain-containing protein</fullName>
    </recommendedName>
</protein>